<dbReference type="EMBL" id="JAROYP010000010">
    <property type="protein sequence ID" value="MDH5162548.1"/>
    <property type="molecule type" value="Genomic_DNA"/>
</dbReference>
<organism evidence="1 2">
    <name type="scientific">Heyndrickxia oleronia</name>
    <dbReference type="NCBI Taxonomy" id="38875"/>
    <lineage>
        <taxon>Bacteria</taxon>
        <taxon>Bacillati</taxon>
        <taxon>Bacillota</taxon>
        <taxon>Bacilli</taxon>
        <taxon>Bacillales</taxon>
        <taxon>Bacillaceae</taxon>
        <taxon>Heyndrickxia</taxon>
    </lineage>
</organism>
<dbReference type="Proteomes" id="UP001159179">
    <property type="component" value="Unassembled WGS sequence"/>
</dbReference>
<evidence type="ECO:0000313" key="2">
    <source>
        <dbReference type="Proteomes" id="UP001159179"/>
    </source>
</evidence>
<evidence type="ECO:0000313" key="1">
    <source>
        <dbReference type="EMBL" id="MDH5162548.1"/>
    </source>
</evidence>
<reference evidence="1" key="1">
    <citation type="submission" date="2023-03" db="EMBL/GenBank/DDBJ databases">
        <title>Bacterial isolates from washroom surfaces on a university campus.</title>
        <authorList>
            <person name="Holman D.B."/>
            <person name="Gzyl K.E."/>
            <person name="Taheri A.E."/>
        </authorList>
    </citation>
    <scope>NUCLEOTIDE SEQUENCE</scope>
    <source>
        <strain evidence="1">RD03</strain>
    </source>
</reference>
<proteinExistence type="predicted"/>
<protein>
    <submittedName>
        <fullName evidence="1">Uncharacterized protein</fullName>
    </submittedName>
</protein>
<dbReference type="RefSeq" id="WP_280617445.1">
    <property type="nucleotide sequence ID" value="NZ_JAROYP010000010.1"/>
</dbReference>
<comment type="caution">
    <text evidence="1">The sequence shown here is derived from an EMBL/GenBank/DDBJ whole genome shotgun (WGS) entry which is preliminary data.</text>
</comment>
<dbReference type="AlphaFoldDB" id="A0AAW6SZ14"/>
<name>A0AAW6SZ14_9BACI</name>
<gene>
    <name evidence="1" type="ORF">P5X88_16565</name>
</gene>
<sequence>MNVERAIKEIAELTQFVHLAENYIDDTFEKMNKLGHEMGQSDLTTIIKKRSKNDELYRVVRMFYRN</sequence>
<accession>A0AAW6SZ14</accession>